<dbReference type="RefSeq" id="WP_344843619.1">
    <property type="nucleotide sequence ID" value="NZ_BAABDF010000003.1"/>
</dbReference>
<evidence type="ECO:0000256" key="1">
    <source>
        <dbReference type="SAM" id="MobiDB-lite"/>
    </source>
</evidence>
<evidence type="ECO:0000313" key="4">
    <source>
        <dbReference type="Proteomes" id="UP001399917"/>
    </source>
</evidence>
<proteinExistence type="predicted"/>
<gene>
    <name evidence="3" type="ORF">GCM10022404_07330</name>
</gene>
<sequence length="90" mass="9559">MELTGLTSQTGKPAAPTRDEALMDAARKLEATFLAEMLKTAGIGKTPEGFGGGSGEDQFSSFLVEAQAEKMVEAGGIGLARQLFEYMKDR</sequence>
<feature type="region of interest" description="Disordered" evidence="1">
    <location>
        <begin position="1"/>
        <end position="20"/>
    </location>
</feature>
<dbReference type="Pfam" id="PF10135">
    <property type="entry name" value="Rod-binding"/>
    <property type="match status" value="1"/>
</dbReference>
<accession>A0ABP7JZH5</accession>
<dbReference type="EMBL" id="BAABDF010000003">
    <property type="protein sequence ID" value="GAA3859037.1"/>
    <property type="molecule type" value="Genomic_DNA"/>
</dbReference>
<evidence type="ECO:0000259" key="2">
    <source>
        <dbReference type="Pfam" id="PF10135"/>
    </source>
</evidence>
<organism evidence="3 4">
    <name type="scientific">Celeribacter arenosi</name>
    <dbReference type="NCBI Taxonomy" id="792649"/>
    <lineage>
        <taxon>Bacteria</taxon>
        <taxon>Pseudomonadati</taxon>
        <taxon>Pseudomonadota</taxon>
        <taxon>Alphaproteobacteria</taxon>
        <taxon>Rhodobacterales</taxon>
        <taxon>Roseobacteraceae</taxon>
        <taxon>Celeribacter</taxon>
    </lineage>
</organism>
<dbReference type="Proteomes" id="UP001399917">
    <property type="component" value="Unassembled WGS sequence"/>
</dbReference>
<comment type="caution">
    <text evidence="3">The sequence shown here is derived from an EMBL/GenBank/DDBJ whole genome shotgun (WGS) entry which is preliminary data.</text>
</comment>
<protein>
    <submittedName>
        <fullName evidence="3">Rod-binding protein</fullName>
    </submittedName>
</protein>
<name>A0ABP7JZH5_9RHOB</name>
<dbReference type="InterPro" id="IPR019301">
    <property type="entry name" value="Flagellar_prot_FlgJ_N"/>
</dbReference>
<feature type="compositionally biased region" description="Polar residues" evidence="1">
    <location>
        <begin position="1"/>
        <end position="11"/>
    </location>
</feature>
<evidence type="ECO:0000313" key="3">
    <source>
        <dbReference type="EMBL" id="GAA3859037.1"/>
    </source>
</evidence>
<keyword evidence="4" id="KW-1185">Reference proteome</keyword>
<reference evidence="4" key="1">
    <citation type="journal article" date="2019" name="Int. J. Syst. Evol. Microbiol.">
        <title>The Global Catalogue of Microorganisms (GCM) 10K type strain sequencing project: providing services to taxonomists for standard genome sequencing and annotation.</title>
        <authorList>
            <consortium name="The Broad Institute Genomics Platform"/>
            <consortium name="The Broad Institute Genome Sequencing Center for Infectious Disease"/>
            <person name="Wu L."/>
            <person name="Ma J."/>
        </authorList>
    </citation>
    <scope>NUCLEOTIDE SEQUENCE [LARGE SCALE GENOMIC DNA]</scope>
    <source>
        <strain evidence="4">JCM 17190</strain>
    </source>
</reference>
<feature type="domain" description="Flagellar protein FlgJ N-terminal" evidence="2">
    <location>
        <begin position="36"/>
        <end position="84"/>
    </location>
</feature>